<dbReference type="eggNOG" id="COG1653">
    <property type="taxonomic scope" value="Bacteria"/>
</dbReference>
<dbReference type="CDD" id="cd13585">
    <property type="entry name" value="PBP2_TMBP_like"/>
    <property type="match status" value="1"/>
</dbReference>
<dbReference type="PANTHER" id="PTHR43649">
    <property type="entry name" value="ARABINOSE-BINDING PROTEIN-RELATED"/>
    <property type="match status" value="1"/>
</dbReference>
<sequence>MVRKRLRTFLIAILVCCLAATFYYTQKPIVLTIGVFAGSNWNVPSPYGGKIIDDVIERFEKAHPNVQVEYVSGILKEDYSDWVSKEALDGKLPDVFMVLSDDLSTYAKVGMLEPLDTYMQTDADFNKNRYFSTTLNAGNIYDHQYALPYESSPTLMFVNKTLLEENGVAIPNVNWTWDDFYSICEKLTVDTDGDGEIDQFGEYGYTWQNALSSNGQALYDEESMKCTLQKQDVYSAIEFVRQLNRLNRNQNVKSGLFDKGKVAFCPMMFSEYRTYKPYPWSVKKYSSFEWDCLPMPAGPSGNNVSQMDSLLCGISKMSSKKKMAWEFLKLLCYDETTQESLFKYSQGVSVLKNVSTSKNVTKYIQEDAPLDSNYNLDFFDDMMEQAITIKKLDGYDQLYSMADSEIRRVIGTNEDIELAMQNLNDELNILLEKQ</sequence>
<dbReference type="Pfam" id="PF01547">
    <property type="entry name" value="SBP_bac_1"/>
    <property type="match status" value="1"/>
</dbReference>
<reference evidence="2 3" key="2">
    <citation type="submission" date="2008-11" db="EMBL/GenBank/DDBJ databases">
        <title>Draft genome sequence of Eubacterium biforme (DSM 3989).</title>
        <authorList>
            <person name="Sudarsanam P."/>
            <person name="Ley R."/>
            <person name="Guruge J."/>
            <person name="Turnbaugh P.J."/>
            <person name="Mahowald M."/>
            <person name="Liep D."/>
            <person name="Gordon J."/>
        </authorList>
    </citation>
    <scope>NUCLEOTIDE SEQUENCE [LARGE SCALE GENOMIC DNA]</scope>
    <source>
        <strain evidence="2 3">DSM 3989</strain>
    </source>
</reference>
<dbReference type="RefSeq" id="WP_003866138.1">
    <property type="nucleotide sequence ID" value="NZ_DS996850.1"/>
</dbReference>
<dbReference type="HOGENOM" id="CLU_031285_10_5_9"/>
<dbReference type="Gene3D" id="3.40.190.10">
    <property type="entry name" value="Periplasmic binding protein-like II"/>
    <property type="match status" value="1"/>
</dbReference>
<reference evidence="2 3" key="1">
    <citation type="submission" date="2008-10" db="EMBL/GenBank/DDBJ databases">
        <authorList>
            <person name="Fulton L."/>
            <person name="Clifton S."/>
            <person name="Fulton B."/>
            <person name="Xu J."/>
            <person name="Minx P."/>
            <person name="Pepin K.H."/>
            <person name="Johnson M."/>
            <person name="Bhonagiri V."/>
            <person name="Nash W.E."/>
            <person name="Mardis E.R."/>
            <person name="Wilson R.K."/>
        </authorList>
    </citation>
    <scope>NUCLEOTIDE SEQUENCE [LARGE SCALE GENOMIC DNA]</scope>
    <source>
        <strain evidence="2 3">DSM 3989</strain>
    </source>
</reference>
<dbReference type="EMBL" id="ABYT01000126">
    <property type="protein sequence ID" value="EEC89081.1"/>
    <property type="molecule type" value="Genomic_DNA"/>
</dbReference>
<comment type="caution">
    <text evidence="2">The sequence shown here is derived from an EMBL/GenBank/DDBJ whole genome shotgun (WGS) entry which is preliminary data.</text>
</comment>
<name>B7CDS7_9FIRM</name>
<keyword evidence="1" id="KW-0175">Coiled coil</keyword>
<organism evidence="2 3">
    <name type="scientific">Holdemanella biformis DSM 3989</name>
    <dbReference type="NCBI Taxonomy" id="518637"/>
    <lineage>
        <taxon>Bacteria</taxon>
        <taxon>Bacillati</taxon>
        <taxon>Bacillota</taxon>
        <taxon>Erysipelotrichia</taxon>
        <taxon>Erysipelotrichales</taxon>
        <taxon>Erysipelotrichaceae</taxon>
        <taxon>Holdemanella</taxon>
    </lineage>
</organism>
<dbReference type="SUPFAM" id="SSF53850">
    <property type="entry name" value="Periplasmic binding protein-like II"/>
    <property type="match status" value="1"/>
</dbReference>
<evidence type="ECO:0000313" key="3">
    <source>
        <dbReference type="Proteomes" id="UP000004315"/>
    </source>
</evidence>
<evidence type="ECO:0000313" key="2">
    <source>
        <dbReference type="EMBL" id="EEC89081.1"/>
    </source>
</evidence>
<evidence type="ECO:0000256" key="1">
    <source>
        <dbReference type="SAM" id="Coils"/>
    </source>
</evidence>
<protein>
    <submittedName>
        <fullName evidence="2">ABC transporter, solute-binding protein</fullName>
    </submittedName>
</protein>
<gene>
    <name evidence="2" type="ORF">EUBIFOR_02362</name>
</gene>
<dbReference type="Proteomes" id="UP000004315">
    <property type="component" value="Unassembled WGS sequence"/>
</dbReference>
<feature type="coiled-coil region" evidence="1">
    <location>
        <begin position="406"/>
        <end position="433"/>
    </location>
</feature>
<dbReference type="InterPro" id="IPR006059">
    <property type="entry name" value="SBP"/>
</dbReference>
<proteinExistence type="predicted"/>
<dbReference type="STRING" id="518637.EUBIFOR_02362"/>
<accession>B7CDS7</accession>
<dbReference type="InterPro" id="IPR050490">
    <property type="entry name" value="Bact_solute-bd_prot1"/>
</dbReference>
<dbReference type="AlphaFoldDB" id="B7CDS7"/>
<keyword evidence="3" id="KW-1185">Reference proteome</keyword>